<dbReference type="EMBL" id="CAJRST010036666">
    <property type="protein sequence ID" value="CAG5992948.1"/>
    <property type="molecule type" value="Genomic_DNA"/>
</dbReference>
<organism evidence="1 2">
    <name type="scientific">Menidia menidia</name>
    <name type="common">Atlantic silverside</name>
    <dbReference type="NCBI Taxonomy" id="238744"/>
    <lineage>
        <taxon>Eukaryota</taxon>
        <taxon>Metazoa</taxon>
        <taxon>Chordata</taxon>
        <taxon>Craniata</taxon>
        <taxon>Vertebrata</taxon>
        <taxon>Euteleostomi</taxon>
        <taxon>Actinopterygii</taxon>
        <taxon>Neopterygii</taxon>
        <taxon>Teleostei</taxon>
        <taxon>Neoteleostei</taxon>
        <taxon>Acanthomorphata</taxon>
        <taxon>Ovalentaria</taxon>
        <taxon>Atherinomorphae</taxon>
        <taxon>Atheriniformes</taxon>
        <taxon>Atherinopsidae</taxon>
        <taxon>Menidiinae</taxon>
        <taxon>Menidia</taxon>
    </lineage>
</organism>
<evidence type="ECO:0000313" key="2">
    <source>
        <dbReference type="Proteomes" id="UP000677803"/>
    </source>
</evidence>
<reference evidence="1" key="1">
    <citation type="submission" date="2021-05" db="EMBL/GenBank/DDBJ databases">
        <authorList>
            <person name="Tigano A."/>
        </authorList>
    </citation>
    <scope>NUCLEOTIDE SEQUENCE</scope>
</reference>
<comment type="caution">
    <text evidence="1">The sequence shown here is derived from an EMBL/GenBank/DDBJ whole genome shotgun (WGS) entry which is preliminary data.</text>
</comment>
<evidence type="ECO:0000313" key="1">
    <source>
        <dbReference type="EMBL" id="CAG5992948.1"/>
    </source>
</evidence>
<dbReference type="OrthoDB" id="416119at2759"/>
<dbReference type="Proteomes" id="UP000677803">
    <property type="component" value="Unassembled WGS sequence"/>
</dbReference>
<proteinExistence type="predicted"/>
<gene>
    <name evidence="1" type="ORF">MMEN_LOCUS17734</name>
</gene>
<protein>
    <submittedName>
        <fullName evidence="1">(Atlantic silverside) hypothetical protein</fullName>
    </submittedName>
</protein>
<dbReference type="AlphaFoldDB" id="A0A8S4BLG7"/>
<name>A0A8S4BLG7_9TELE</name>
<accession>A0A8S4BLG7</accession>
<sequence>MDEARAFYVELYTSQGIQGDCVEEIMAGISNQLSKEDRDFCEGQLGITEAQEAIVQLNKNKSPGSDGLTAEFFQFFTPSLSPMLHRLFETMRKE</sequence>
<keyword evidence="2" id="KW-1185">Reference proteome</keyword>